<dbReference type="GO" id="GO:0005524">
    <property type="term" value="F:ATP binding"/>
    <property type="evidence" value="ECO:0007669"/>
    <property type="project" value="UniProtKB-UniRule"/>
</dbReference>
<evidence type="ECO:0000256" key="1">
    <source>
        <dbReference type="ARBA" id="ARBA00022527"/>
    </source>
</evidence>
<dbReference type="InterPro" id="IPR000719">
    <property type="entry name" value="Prot_kinase_dom"/>
</dbReference>
<dbReference type="InterPro" id="IPR008271">
    <property type="entry name" value="Ser/Thr_kinase_AS"/>
</dbReference>
<comment type="similarity">
    <text evidence="9">Belongs to the protein kinase superfamily.</text>
</comment>
<keyword evidence="3 8" id="KW-0547">Nucleotide-binding</keyword>
<comment type="catalytic activity">
    <reaction evidence="7">
        <text>L-seryl-[protein] + ATP = O-phospho-L-seryl-[protein] + ADP + H(+)</text>
        <dbReference type="Rhea" id="RHEA:17989"/>
        <dbReference type="Rhea" id="RHEA-COMP:9863"/>
        <dbReference type="Rhea" id="RHEA-COMP:11604"/>
        <dbReference type="ChEBI" id="CHEBI:15378"/>
        <dbReference type="ChEBI" id="CHEBI:29999"/>
        <dbReference type="ChEBI" id="CHEBI:30616"/>
        <dbReference type="ChEBI" id="CHEBI:83421"/>
        <dbReference type="ChEBI" id="CHEBI:456216"/>
        <dbReference type="EC" id="2.7.11.1"/>
    </reaction>
</comment>
<evidence type="ECO:0000256" key="6">
    <source>
        <dbReference type="ARBA" id="ARBA00047899"/>
    </source>
</evidence>
<proteinExistence type="inferred from homology"/>
<feature type="binding site" evidence="8">
    <location>
        <position position="43"/>
    </location>
    <ligand>
        <name>ATP</name>
        <dbReference type="ChEBI" id="CHEBI:30616"/>
    </ligand>
</feature>
<dbReference type="FunFam" id="3.30.200.20:FF:000034">
    <property type="entry name" value="Kinase suppressor of Ras 1"/>
    <property type="match status" value="1"/>
</dbReference>
<organism evidence="11">
    <name type="scientific">Noctiluca scintillans</name>
    <name type="common">Sea sparkle</name>
    <name type="synonym">Red tide dinoflagellate</name>
    <dbReference type="NCBI Taxonomy" id="2966"/>
    <lineage>
        <taxon>Eukaryota</taxon>
        <taxon>Sar</taxon>
        <taxon>Alveolata</taxon>
        <taxon>Dinophyceae</taxon>
        <taxon>Noctilucales</taxon>
        <taxon>Noctilucaceae</taxon>
        <taxon>Noctiluca</taxon>
    </lineage>
</organism>
<dbReference type="SMART" id="SM00220">
    <property type="entry name" value="S_TKc"/>
    <property type="match status" value="1"/>
</dbReference>
<keyword evidence="2" id="KW-0808">Transferase</keyword>
<evidence type="ECO:0000256" key="3">
    <source>
        <dbReference type="ARBA" id="ARBA00022741"/>
    </source>
</evidence>
<dbReference type="PROSITE" id="PS00107">
    <property type="entry name" value="PROTEIN_KINASE_ATP"/>
    <property type="match status" value="1"/>
</dbReference>
<evidence type="ECO:0000256" key="4">
    <source>
        <dbReference type="ARBA" id="ARBA00022777"/>
    </source>
</evidence>
<dbReference type="InterPro" id="IPR017441">
    <property type="entry name" value="Protein_kinase_ATP_BS"/>
</dbReference>
<dbReference type="PANTHER" id="PTHR44329:SF298">
    <property type="entry name" value="MIXED LINEAGE KINASE DOMAIN-LIKE PROTEIN"/>
    <property type="match status" value="1"/>
</dbReference>
<dbReference type="AlphaFoldDB" id="A0A7S1FBJ5"/>
<feature type="domain" description="Protein kinase" evidence="10">
    <location>
        <begin position="16"/>
        <end position="286"/>
    </location>
</feature>
<dbReference type="PROSITE" id="PS50011">
    <property type="entry name" value="PROTEIN_KINASE_DOM"/>
    <property type="match status" value="1"/>
</dbReference>
<name>A0A7S1FBJ5_NOCSC</name>
<dbReference type="SUPFAM" id="SSF56112">
    <property type="entry name" value="Protein kinase-like (PK-like)"/>
    <property type="match status" value="1"/>
</dbReference>
<keyword evidence="1 9" id="KW-0723">Serine/threonine-protein kinase</keyword>
<evidence type="ECO:0000313" key="11">
    <source>
        <dbReference type="EMBL" id="CAD8855352.1"/>
    </source>
</evidence>
<comment type="catalytic activity">
    <reaction evidence="6">
        <text>L-threonyl-[protein] + ATP = O-phospho-L-threonyl-[protein] + ADP + H(+)</text>
        <dbReference type="Rhea" id="RHEA:46608"/>
        <dbReference type="Rhea" id="RHEA-COMP:11060"/>
        <dbReference type="Rhea" id="RHEA-COMP:11605"/>
        <dbReference type="ChEBI" id="CHEBI:15378"/>
        <dbReference type="ChEBI" id="CHEBI:30013"/>
        <dbReference type="ChEBI" id="CHEBI:30616"/>
        <dbReference type="ChEBI" id="CHEBI:61977"/>
        <dbReference type="ChEBI" id="CHEBI:456216"/>
        <dbReference type="EC" id="2.7.11.1"/>
    </reaction>
</comment>
<dbReference type="PROSITE" id="PS00108">
    <property type="entry name" value="PROTEIN_KINASE_ST"/>
    <property type="match status" value="1"/>
</dbReference>
<accession>A0A7S1FBJ5</accession>
<dbReference type="InterPro" id="IPR001245">
    <property type="entry name" value="Ser-Thr/Tyr_kinase_cat_dom"/>
</dbReference>
<dbReference type="PIRSF" id="PIRSF000654">
    <property type="entry name" value="Integrin-linked_kinase"/>
    <property type="match status" value="1"/>
</dbReference>
<reference evidence="11" key="1">
    <citation type="submission" date="2021-01" db="EMBL/GenBank/DDBJ databases">
        <authorList>
            <person name="Corre E."/>
            <person name="Pelletier E."/>
            <person name="Niang G."/>
            <person name="Scheremetjew M."/>
            <person name="Finn R."/>
            <person name="Kale V."/>
            <person name="Holt S."/>
            <person name="Cochrane G."/>
            <person name="Meng A."/>
            <person name="Brown T."/>
            <person name="Cohen L."/>
        </authorList>
    </citation>
    <scope>NUCLEOTIDE SEQUENCE</scope>
</reference>
<protein>
    <recommendedName>
        <fullName evidence="10">Protein kinase domain-containing protein</fullName>
    </recommendedName>
</protein>
<keyword evidence="4" id="KW-0418">Kinase</keyword>
<dbReference type="Gene3D" id="1.10.510.10">
    <property type="entry name" value="Transferase(Phosphotransferase) domain 1"/>
    <property type="match status" value="1"/>
</dbReference>
<dbReference type="InterPro" id="IPR051681">
    <property type="entry name" value="Ser/Thr_Kinases-Pseudokinases"/>
</dbReference>
<evidence type="ECO:0000256" key="7">
    <source>
        <dbReference type="ARBA" id="ARBA00048679"/>
    </source>
</evidence>
<dbReference type="Pfam" id="PF07714">
    <property type="entry name" value="PK_Tyr_Ser-Thr"/>
    <property type="match status" value="1"/>
</dbReference>
<dbReference type="GO" id="GO:0004674">
    <property type="term" value="F:protein serine/threonine kinase activity"/>
    <property type="evidence" value="ECO:0007669"/>
    <property type="project" value="UniProtKB-KW"/>
</dbReference>
<dbReference type="CDD" id="cd13999">
    <property type="entry name" value="STKc_MAP3K-like"/>
    <property type="match status" value="1"/>
</dbReference>
<keyword evidence="5 8" id="KW-0067">ATP-binding</keyword>
<evidence type="ECO:0000256" key="9">
    <source>
        <dbReference type="RuleBase" id="RU000304"/>
    </source>
</evidence>
<evidence type="ECO:0000256" key="8">
    <source>
        <dbReference type="PROSITE-ProRule" id="PRU10141"/>
    </source>
</evidence>
<evidence type="ECO:0000256" key="2">
    <source>
        <dbReference type="ARBA" id="ARBA00022679"/>
    </source>
</evidence>
<sequence>MPDAPLDGLDVAPSELEFLEKIGSGCTAEVFRGILRGKVVAIKQIDWKKGSMEPSKQRSFDREVAVMKRVNHPNLVAFLGVTSDKSHFCIVTEFCAGDCCFELLHNSDNVELCWRQQLKMCSDVAKAMVYLHNFDPQIIHRDLKSLNLLLVKTVRTSEDKPEVKVSDFGLSRMKDKAEDEWTSMTTAAGTCHWMAPEVAAGSVYDEKVDVYSFAMILFEVICREIPYEDEEPSNVGRLTLEGVRPDLEAVPPDCPEMLRDLMIVCWHADPKQRPPFDKIYDILKLIRVR</sequence>
<gene>
    <name evidence="11" type="ORF">NSCI0253_LOCUS29704</name>
</gene>
<evidence type="ECO:0000259" key="10">
    <source>
        <dbReference type="PROSITE" id="PS50011"/>
    </source>
</evidence>
<dbReference type="PANTHER" id="PTHR44329">
    <property type="entry name" value="SERINE/THREONINE-PROTEIN KINASE TNNI3K-RELATED"/>
    <property type="match status" value="1"/>
</dbReference>
<evidence type="ECO:0000256" key="5">
    <source>
        <dbReference type="ARBA" id="ARBA00022840"/>
    </source>
</evidence>
<dbReference type="InterPro" id="IPR011009">
    <property type="entry name" value="Kinase-like_dom_sf"/>
</dbReference>
<dbReference type="EMBL" id="HBFQ01042039">
    <property type="protein sequence ID" value="CAD8855352.1"/>
    <property type="molecule type" value="Transcribed_RNA"/>
</dbReference>